<keyword evidence="1" id="KW-0175">Coiled coil</keyword>
<name>A0A3B1A7F6_9ZZZZ</name>
<dbReference type="Pfam" id="PF01497">
    <property type="entry name" value="Peripla_BP_2"/>
    <property type="match status" value="1"/>
</dbReference>
<protein>
    <submittedName>
        <fullName evidence="3">Vitamin B12 ABC transporter, B12-binding component BtuF</fullName>
    </submittedName>
</protein>
<dbReference type="InterPro" id="IPR002491">
    <property type="entry name" value="ABC_transptr_periplasmic_BD"/>
</dbReference>
<evidence type="ECO:0000256" key="1">
    <source>
        <dbReference type="SAM" id="Coils"/>
    </source>
</evidence>
<evidence type="ECO:0000259" key="2">
    <source>
        <dbReference type="PROSITE" id="PS50983"/>
    </source>
</evidence>
<evidence type="ECO:0000313" key="3">
    <source>
        <dbReference type="EMBL" id="VAW88826.1"/>
    </source>
</evidence>
<dbReference type="Gene3D" id="3.40.50.1980">
    <property type="entry name" value="Nitrogenase molybdenum iron protein domain"/>
    <property type="match status" value="2"/>
</dbReference>
<organism evidence="3">
    <name type="scientific">hydrothermal vent metagenome</name>
    <dbReference type="NCBI Taxonomy" id="652676"/>
    <lineage>
        <taxon>unclassified sequences</taxon>
        <taxon>metagenomes</taxon>
        <taxon>ecological metagenomes</taxon>
    </lineage>
</organism>
<dbReference type="AlphaFoldDB" id="A0A3B1A7F6"/>
<reference evidence="3" key="1">
    <citation type="submission" date="2018-06" db="EMBL/GenBank/DDBJ databases">
        <authorList>
            <person name="Zhirakovskaya E."/>
        </authorList>
    </citation>
    <scope>NUCLEOTIDE SEQUENCE</scope>
</reference>
<dbReference type="PROSITE" id="PS50983">
    <property type="entry name" value="FE_B12_PBP"/>
    <property type="match status" value="1"/>
</dbReference>
<feature type="domain" description="Fe/B12 periplasmic-binding" evidence="2">
    <location>
        <begin position="21"/>
        <end position="273"/>
    </location>
</feature>
<dbReference type="PANTHER" id="PTHR30535">
    <property type="entry name" value="VITAMIN B12-BINDING PROTEIN"/>
    <property type="match status" value="1"/>
</dbReference>
<proteinExistence type="predicted"/>
<feature type="coiled-coil region" evidence="1">
    <location>
        <begin position="122"/>
        <end position="149"/>
    </location>
</feature>
<dbReference type="EMBL" id="UOFO01000151">
    <property type="protein sequence ID" value="VAW88826.1"/>
    <property type="molecule type" value="Genomic_DNA"/>
</dbReference>
<dbReference type="InterPro" id="IPR050902">
    <property type="entry name" value="ABC_Transporter_SBP"/>
</dbReference>
<dbReference type="PANTHER" id="PTHR30535:SF34">
    <property type="entry name" value="MOLYBDATE-BINDING PROTEIN MOLA"/>
    <property type="match status" value="1"/>
</dbReference>
<dbReference type="SUPFAM" id="SSF53807">
    <property type="entry name" value="Helical backbone' metal receptor"/>
    <property type="match status" value="1"/>
</dbReference>
<gene>
    <name evidence="3" type="ORF">MNBD_GAMMA16-1093</name>
</gene>
<dbReference type="GO" id="GO:0071281">
    <property type="term" value="P:cellular response to iron ion"/>
    <property type="evidence" value="ECO:0007669"/>
    <property type="project" value="TreeGrafter"/>
</dbReference>
<accession>A0A3B1A7F6</accession>
<sequence>MKFLFIIIFLFSPLIDAAPKRIASVNLCTDQYLLLLAVPDTIATVSFLSQQQKSSYYYERALAIPVNHGEAEEIVAHAPDLVLAGFYSARTTTQLLQRLGYRVELFDHPRSIQQVREQLRRMGDLIGRREQAERVINEMNERLKSVATQPAADAPTLMQYAPGGFTVGRDSLVGDIIYQAGWRNQATKAGVAHLGIVDLETLLVIAPLVLIDSPLAPDSYSFAEQMLKHPVLKKSTRPKFTVTIERKLWICGGPMVVDALIELRKARKIIETL</sequence>